<feature type="domain" description="Caspase family p10" evidence="5">
    <location>
        <begin position="271"/>
        <end position="356"/>
    </location>
</feature>
<comment type="similarity">
    <text evidence="1 4">Belongs to the peptidase C14A family.</text>
</comment>
<dbReference type="InterPro" id="IPR011600">
    <property type="entry name" value="Pept_C14_caspase"/>
</dbReference>
<dbReference type="Gene3D" id="3.30.70.1470">
    <property type="entry name" value="Caspase-like"/>
    <property type="match status" value="1"/>
</dbReference>
<dbReference type="PANTHER" id="PTHR47901">
    <property type="entry name" value="CASPASE RECRUITMENT DOMAIN-CONTAINING PROTEIN 18"/>
    <property type="match status" value="1"/>
</dbReference>
<dbReference type="PIRSF" id="PIRSF038001">
    <property type="entry name" value="Caspase_ICE"/>
    <property type="match status" value="1"/>
</dbReference>
<evidence type="ECO:0000313" key="7">
    <source>
        <dbReference type="Ensembl" id="ENSVURP00010018102.1"/>
    </source>
</evidence>
<evidence type="ECO:0000259" key="5">
    <source>
        <dbReference type="PROSITE" id="PS50207"/>
    </source>
</evidence>
<feature type="active site" evidence="3">
    <location>
        <position position="238"/>
    </location>
</feature>
<dbReference type="STRING" id="29139.ENSVURP00010018102"/>
<reference evidence="8" key="1">
    <citation type="submission" date="2018-12" db="EMBL/GenBank/DDBJ databases">
        <authorList>
            <person name="Yazar S."/>
        </authorList>
    </citation>
    <scope>NUCLEOTIDE SEQUENCE [LARGE SCALE GENOMIC DNA]</scope>
</reference>
<dbReference type="PRINTS" id="PR00376">
    <property type="entry name" value="IL1BCENZYME"/>
</dbReference>
<evidence type="ECO:0000256" key="1">
    <source>
        <dbReference type="ARBA" id="ARBA00010134"/>
    </source>
</evidence>
<reference evidence="7" key="3">
    <citation type="submission" date="2025-09" db="UniProtKB">
        <authorList>
            <consortium name="Ensembl"/>
        </authorList>
    </citation>
    <scope>IDENTIFICATION</scope>
</reference>
<dbReference type="FunFam" id="3.30.70.1470:FF:000003">
    <property type="entry name" value="Caspase-1"/>
    <property type="match status" value="1"/>
</dbReference>
<accession>A0A4X2LAP6</accession>
<dbReference type="PANTHER" id="PTHR47901:SF6">
    <property type="entry name" value="CASPASE-12"/>
    <property type="match status" value="1"/>
</dbReference>
<dbReference type="GO" id="GO:0004197">
    <property type="term" value="F:cysteine-type endopeptidase activity"/>
    <property type="evidence" value="ECO:0007669"/>
    <property type="project" value="InterPro"/>
</dbReference>
<dbReference type="InterPro" id="IPR002398">
    <property type="entry name" value="Pept_C14"/>
</dbReference>
<dbReference type="PROSITE" id="PS01121">
    <property type="entry name" value="CASPASE_HIS"/>
    <property type="match status" value="1"/>
</dbReference>
<dbReference type="FunFam" id="3.40.50.1460:FF:000007">
    <property type="entry name" value="Caspase-1"/>
    <property type="match status" value="1"/>
</dbReference>
<dbReference type="GeneTree" id="ENSGT00940000162555"/>
<evidence type="ECO:0000256" key="2">
    <source>
        <dbReference type="ARBA" id="ARBA00022553"/>
    </source>
</evidence>
<dbReference type="InterPro" id="IPR016129">
    <property type="entry name" value="Caspase_his_AS"/>
</dbReference>
<dbReference type="GO" id="GO:0006508">
    <property type="term" value="P:proteolysis"/>
    <property type="evidence" value="ECO:0007669"/>
    <property type="project" value="InterPro"/>
</dbReference>
<dbReference type="GO" id="GO:0050727">
    <property type="term" value="P:regulation of inflammatory response"/>
    <property type="evidence" value="ECO:0007669"/>
    <property type="project" value="TreeGrafter"/>
</dbReference>
<dbReference type="PROSITE" id="PS50207">
    <property type="entry name" value="CASPASE_P10"/>
    <property type="match status" value="1"/>
</dbReference>
<organism evidence="7 8">
    <name type="scientific">Vombatus ursinus</name>
    <name type="common">Common wombat</name>
    <dbReference type="NCBI Taxonomy" id="29139"/>
    <lineage>
        <taxon>Eukaryota</taxon>
        <taxon>Metazoa</taxon>
        <taxon>Chordata</taxon>
        <taxon>Craniata</taxon>
        <taxon>Vertebrata</taxon>
        <taxon>Euteleostomi</taxon>
        <taxon>Mammalia</taxon>
        <taxon>Metatheria</taxon>
        <taxon>Diprotodontia</taxon>
        <taxon>Vombatidae</taxon>
        <taxon>Vombatus</taxon>
    </lineage>
</organism>
<dbReference type="InterPro" id="IPR001309">
    <property type="entry name" value="Pept_C14_p20"/>
</dbReference>
<feature type="domain" description="Caspase family p20" evidence="6">
    <location>
        <begin position="114"/>
        <end position="239"/>
    </location>
</feature>
<protein>
    <submittedName>
        <fullName evidence="7">Uncharacterized protein</fullName>
    </submittedName>
</protein>
<evidence type="ECO:0000256" key="4">
    <source>
        <dbReference type="RuleBase" id="RU003971"/>
    </source>
</evidence>
<evidence type="ECO:0000259" key="6">
    <source>
        <dbReference type="PROSITE" id="PS50208"/>
    </source>
</evidence>
<dbReference type="AlphaFoldDB" id="A0A4X2LAP6"/>
<name>A0A4X2LAP6_VOMUR</name>
<dbReference type="InterPro" id="IPR002138">
    <property type="entry name" value="Pept_C14_p10"/>
</dbReference>
<sequence>MRNMKIQFSSIKDRSEDLVKTVTHKSGQIGQIVLKRLLTATRQLHSGIQAEDENSEPIENAGISQTVASLLLAPRPIQTAEPLNKVKLNPTDFYHELKEAKDEEIYAVMEKGTRTRLALIISNTKFDYLNERKEAQFDIQRMMELLQDLGYSVDVKENCTSLEMKSVLEEFADRPEHQSSDSTFFVFMSHGTNDVIFGINHKQEDPDILANDTIFEIFNNSNCYRLRHKPKVIIIHGCQVGMVSEQSAVAASAGSCAQSSKDDKKIFWKDTVGKEHVEKDFICFHSTTPYDISLEDDQVGSLFISLFIDCFQQYSWCCHVEEVFQKVQKSFETSQDPIQMLIIERLSMTRYLYLFPGI</sequence>
<dbReference type="PROSITE" id="PS50208">
    <property type="entry name" value="CASPASE_P20"/>
    <property type="match status" value="1"/>
</dbReference>
<dbReference type="InterPro" id="IPR029030">
    <property type="entry name" value="Caspase-like_dom_sf"/>
</dbReference>
<evidence type="ECO:0000313" key="8">
    <source>
        <dbReference type="Proteomes" id="UP000314987"/>
    </source>
</evidence>
<dbReference type="Ensembl" id="ENSVURT00010020571.1">
    <property type="protein sequence ID" value="ENSVURP00010018102.1"/>
    <property type="gene ID" value="ENSVURG00010013829.1"/>
</dbReference>
<proteinExistence type="inferred from homology"/>
<dbReference type="Proteomes" id="UP000314987">
    <property type="component" value="Unassembled WGS sequence"/>
</dbReference>
<gene>
    <name evidence="7" type="primary">LOC114033870</name>
</gene>
<keyword evidence="2" id="KW-0597">Phosphoprotein</keyword>
<dbReference type="GO" id="GO:0097169">
    <property type="term" value="C:AIM2 inflammasome complex"/>
    <property type="evidence" value="ECO:0007669"/>
    <property type="project" value="TreeGrafter"/>
</dbReference>
<dbReference type="SUPFAM" id="SSF52129">
    <property type="entry name" value="Caspase-like"/>
    <property type="match status" value="1"/>
</dbReference>
<dbReference type="GO" id="GO:0072559">
    <property type="term" value="C:NLRP3 inflammasome complex"/>
    <property type="evidence" value="ECO:0007669"/>
    <property type="project" value="TreeGrafter"/>
</dbReference>
<dbReference type="InterPro" id="IPR015917">
    <property type="entry name" value="Pept_C14A"/>
</dbReference>
<dbReference type="Pfam" id="PF00656">
    <property type="entry name" value="Peptidase_C14"/>
    <property type="match status" value="1"/>
</dbReference>
<keyword evidence="8" id="KW-1185">Reference proteome</keyword>
<dbReference type="OMA" id="YSWCCHV"/>
<feature type="active site" evidence="3">
    <location>
        <position position="190"/>
    </location>
</feature>
<reference evidence="7" key="2">
    <citation type="submission" date="2025-08" db="UniProtKB">
        <authorList>
            <consortium name="Ensembl"/>
        </authorList>
    </citation>
    <scope>IDENTIFICATION</scope>
</reference>
<dbReference type="GO" id="GO:0072557">
    <property type="term" value="C:IPAF inflammasome complex"/>
    <property type="evidence" value="ECO:0007669"/>
    <property type="project" value="TreeGrafter"/>
</dbReference>
<dbReference type="Gene3D" id="3.40.50.1460">
    <property type="match status" value="1"/>
</dbReference>
<dbReference type="SMART" id="SM00115">
    <property type="entry name" value="CASc"/>
    <property type="match status" value="1"/>
</dbReference>
<evidence type="ECO:0000256" key="3">
    <source>
        <dbReference type="PIRSR" id="PIRSR038001-1"/>
    </source>
</evidence>